<protein>
    <submittedName>
        <fullName evidence="1">Uncharacterized protein</fullName>
    </submittedName>
</protein>
<gene>
    <name evidence="1" type="ORF">FNZ56_05100</name>
</gene>
<dbReference type="EMBL" id="CP041742">
    <property type="protein sequence ID" value="QDQ73289.1"/>
    <property type="molecule type" value="Genomic_DNA"/>
</dbReference>
<dbReference type="OrthoDB" id="6063089at2"/>
<reference evidence="1 2" key="1">
    <citation type="submission" date="2019-07" db="EMBL/GenBank/DDBJ databases">
        <title>Lysobacter weifangensis sp. nov., isolated from bensulfuron-methyl contaminated farmland soil.</title>
        <authorList>
            <person name="Zhao H."/>
        </authorList>
    </citation>
    <scope>NUCLEOTIDE SEQUENCE [LARGE SCALE GENOMIC DNA]</scope>
    <source>
        <strain evidence="1 2">CC-Bw-6</strain>
    </source>
</reference>
<dbReference type="AlphaFoldDB" id="A0A516V437"/>
<sequence>MARALGLAFTRVSGSNCQLSIPTTDTKFRPKATGARNESSTVSNFIICPTPMPDSGYGFQEVDFLLYSIDGTSHDVSCTAVNGVYTPSHAVTYSTKVVTVSGTDYSEIFWNGADFGGTAGGYFDVLSVTCLLAPQAAISYHSESYAH</sequence>
<accession>A0A516V437</accession>
<evidence type="ECO:0000313" key="2">
    <source>
        <dbReference type="Proteomes" id="UP000315891"/>
    </source>
</evidence>
<keyword evidence="2" id="KW-1185">Reference proteome</keyword>
<evidence type="ECO:0000313" key="1">
    <source>
        <dbReference type="EMBL" id="QDQ73289.1"/>
    </source>
</evidence>
<proteinExistence type="predicted"/>
<dbReference type="Proteomes" id="UP000315891">
    <property type="component" value="Chromosome"/>
</dbReference>
<dbReference type="RefSeq" id="WP_143878802.1">
    <property type="nucleotide sequence ID" value="NZ_BAABLZ010000001.1"/>
</dbReference>
<organism evidence="1 2">
    <name type="scientific">Pseudoluteimonas lycopersici</name>
    <dbReference type="NCBI Taxonomy" id="1324796"/>
    <lineage>
        <taxon>Bacteria</taxon>
        <taxon>Pseudomonadati</taxon>
        <taxon>Pseudomonadota</taxon>
        <taxon>Gammaproteobacteria</taxon>
        <taxon>Lysobacterales</taxon>
        <taxon>Lysobacteraceae</taxon>
        <taxon>Pseudoluteimonas</taxon>
    </lineage>
</organism>
<name>A0A516V437_9GAMM</name>